<dbReference type="SUPFAM" id="SSF52047">
    <property type="entry name" value="RNI-like"/>
    <property type="match status" value="1"/>
</dbReference>
<comment type="subcellular location">
    <subcellularLocation>
        <location evidence="1">Cytoplasm</location>
        <location evidence="1">Cytoskeleton</location>
        <location evidence="1">Cilium axoneme</location>
    </subcellularLocation>
</comment>
<organism evidence="2 3">
    <name type="scientific">Symbiochloris irregularis</name>
    <dbReference type="NCBI Taxonomy" id="706552"/>
    <lineage>
        <taxon>Eukaryota</taxon>
        <taxon>Viridiplantae</taxon>
        <taxon>Chlorophyta</taxon>
        <taxon>core chlorophytes</taxon>
        <taxon>Trebouxiophyceae</taxon>
        <taxon>Trebouxiales</taxon>
        <taxon>Trebouxiaceae</taxon>
        <taxon>Symbiochloris</taxon>
    </lineage>
</organism>
<gene>
    <name evidence="2" type="ORF">WJX73_006529</name>
</gene>
<evidence type="ECO:0000256" key="1">
    <source>
        <dbReference type="ARBA" id="ARBA00004430"/>
    </source>
</evidence>
<dbReference type="GO" id="GO:0005930">
    <property type="term" value="C:axoneme"/>
    <property type="evidence" value="ECO:0007669"/>
    <property type="project" value="UniProtKB-SubCell"/>
</dbReference>
<comment type="caution">
    <text evidence="2">The sequence shown here is derived from an EMBL/GenBank/DDBJ whole genome shotgun (WGS) entry which is preliminary data.</text>
</comment>
<sequence>MHQLSTCLQRITLESWTIKDCFRHELEMMQHLSSLQALELRGGNLSPSDSTLPMTTACCHDIARLTTLTKLAIDFRGKAEIQPELLGSLSQLRIVRLRGAMIDDFTIPGAWHCVQELNLNGNRLTRIPFGIARLTGLKRLYLQEQEADLQMYITRTTLNR</sequence>
<evidence type="ECO:0000313" key="3">
    <source>
        <dbReference type="Proteomes" id="UP001465755"/>
    </source>
</evidence>
<dbReference type="EMBL" id="JALJOQ010000266">
    <property type="protein sequence ID" value="KAK9786685.1"/>
    <property type="molecule type" value="Genomic_DNA"/>
</dbReference>
<evidence type="ECO:0000313" key="2">
    <source>
        <dbReference type="EMBL" id="KAK9786685.1"/>
    </source>
</evidence>
<name>A0AAW1NH92_9CHLO</name>
<dbReference type="InterPro" id="IPR032675">
    <property type="entry name" value="LRR_dom_sf"/>
</dbReference>
<dbReference type="Proteomes" id="UP001465755">
    <property type="component" value="Unassembled WGS sequence"/>
</dbReference>
<reference evidence="2 3" key="1">
    <citation type="journal article" date="2024" name="Nat. Commun.">
        <title>Phylogenomics reveals the evolutionary origins of lichenization in chlorophyte algae.</title>
        <authorList>
            <person name="Puginier C."/>
            <person name="Libourel C."/>
            <person name="Otte J."/>
            <person name="Skaloud P."/>
            <person name="Haon M."/>
            <person name="Grisel S."/>
            <person name="Petersen M."/>
            <person name="Berrin J.G."/>
            <person name="Delaux P.M."/>
            <person name="Dal Grande F."/>
            <person name="Keller J."/>
        </authorList>
    </citation>
    <scope>NUCLEOTIDE SEQUENCE [LARGE SCALE GENOMIC DNA]</scope>
    <source>
        <strain evidence="2 3">SAG 2036</strain>
    </source>
</reference>
<keyword evidence="3" id="KW-1185">Reference proteome</keyword>
<proteinExistence type="predicted"/>
<accession>A0AAW1NH92</accession>
<protein>
    <submittedName>
        <fullName evidence="2">Uncharacterized protein</fullName>
    </submittedName>
</protein>
<dbReference type="Gene3D" id="3.80.10.10">
    <property type="entry name" value="Ribonuclease Inhibitor"/>
    <property type="match status" value="1"/>
</dbReference>
<dbReference type="AlphaFoldDB" id="A0AAW1NH92"/>